<reference evidence="1 2" key="1">
    <citation type="journal article" date="2023" name="Hortic Res">
        <title>Pangenome of water caltrop reveals structural variations and asymmetric subgenome divergence after allopolyploidization.</title>
        <authorList>
            <person name="Zhang X."/>
            <person name="Chen Y."/>
            <person name="Wang L."/>
            <person name="Yuan Y."/>
            <person name="Fang M."/>
            <person name="Shi L."/>
            <person name="Lu R."/>
            <person name="Comes H.P."/>
            <person name="Ma Y."/>
            <person name="Chen Y."/>
            <person name="Huang G."/>
            <person name="Zhou Y."/>
            <person name="Zheng Z."/>
            <person name="Qiu Y."/>
        </authorList>
    </citation>
    <scope>NUCLEOTIDE SEQUENCE [LARGE SCALE GENOMIC DNA]</scope>
    <source>
        <tissue evidence="1">Roots</tissue>
    </source>
</reference>
<dbReference type="EMBL" id="JAXIOK010000018">
    <property type="protein sequence ID" value="KAK4750190.1"/>
    <property type="molecule type" value="Genomic_DNA"/>
</dbReference>
<protein>
    <submittedName>
        <fullName evidence="1">Uncharacterized protein</fullName>
    </submittedName>
</protein>
<keyword evidence="2" id="KW-1185">Reference proteome</keyword>
<organism evidence="1 2">
    <name type="scientific">Trapa incisa</name>
    <dbReference type="NCBI Taxonomy" id="236973"/>
    <lineage>
        <taxon>Eukaryota</taxon>
        <taxon>Viridiplantae</taxon>
        <taxon>Streptophyta</taxon>
        <taxon>Embryophyta</taxon>
        <taxon>Tracheophyta</taxon>
        <taxon>Spermatophyta</taxon>
        <taxon>Magnoliopsida</taxon>
        <taxon>eudicotyledons</taxon>
        <taxon>Gunneridae</taxon>
        <taxon>Pentapetalae</taxon>
        <taxon>rosids</taxon>
        <taxon>malvids</taxon>
        <taxon>Myrtales</taxon>
        <taxon>Lythraceae</taxon>
        <taxon>Trapa</taxon>
    </lineage>
</organism>
<evidence type="ECO:0000313" key="2">
    <source>
        <dbReference type="Proteomes" id="UP001345219"/>
    </source>
</evidence>
<gene>
    <name evidence="1" type="ORF">SAY87_027639</name>
</gene>
<name>A0AAN7JMX7_9MYRT</name>
<sequence>MGSIGDKFGGDECTPALHPPRDEVLVESNEVPATHSCVDLWFDQNCCRGRLVNRMLDSSDLIISILADEASMYLACLSIKYYPIEFDHH</sequence>
<dbReference type="Proteomes" id="UP001345219">
    <property type="component" value="Chromosome 21"/>
</dbReference>
<dbReference type="AlphaFoldDB" id="A0AAN7JMX7"/>
<accession>A0AAN7JMX7</accession>
<proteinExistence type="predicted"/>
<evidence type="ECO:0000313" key="1">
    <source>
        <dbReference type="EMBL" id="KAK4750190.1"/>
    </source>
</evidence>
<comment type="caution">
    <text evidence="1">The sequence shown here is derived from an EMBL/GenBank/DDBJ whole genome shotgun (WGS) entry which is preliminary data.</text>
</comment>